<keyword evidence="12" id="KW-1185">Reference proteome</keyword>
<keyword evidence="8" id="KW-0073">Auxin biosynthesis</keyword>
<gene>
    <name evidence="11" type="ORF">MTR67_052164</name>
</gene>
<evidence type="ECO:0000313" key="12">
    <source>
        <dbReference type="Proteomes" id="UP001234989"/>
    </source>
</evidence>
<evidence type="ECO:0000256" key="5">
    <source>
        <dbReference type="ARBA" id="ARBA00022827"/>
    </source>
</evidence>
<keyword evidence="6" id="KW-0521">NADP</keyword>
<evidence type="ECO:0000256" key="9">
    <source>
        <dbReference type="ARBA" id="ARBA00039148"/>
    </source>
</evidence>
<dbReference type="Proteomes" id="UP001234989">
    <property type="component" value="Chromosome 12"/>
</dbReference>
<dbReference type="InterPro" id="IPR036188">
    <property type="entry name" value="FAD/NAD-bd_sf"/>
</dbReference>
<dbReference type="SUPFAM" id="SSF51905">
    <property type="entry name" value="FAD/NAD(P)-binding domain"/>
    <property type="match status" value="1"/>
</dbReference>
<dbReference type="EMBL" id="CP133623">
    <property type="protein sequence ID" value="WMV58779.1"/>
    <property type="molecule type" value="Genomic_DNA"/>
</dbReference>
<evidence type="ECO:0000256" key="3">
    <source>
        <dbReference type="ARBA" id="ARBA00009183"/>
    </source>
</evidence>
<comment type="catalytic activity">
    <reaction evidence="10">
        <text>indole-3-pyruvate + NADPH + O2 + H(+) = (indol-3-yl)acetate + CO2 + NADP(+) + H2O</text>
        <dbReference type="Rhea" id="RHEA:34331"/>
        <dbReference type="ChEBI" id="CHEBI:15377"/>
        <dbReference type="ChEBI" id="CHEBI:15378"/>
        <dbReference type="ChEBI" id="CHEBI:15379"/>
        <dbReference type="ChEBI" id="CHEBI:16526"/>
        <dbReference type="ChEBI" id="CHEBI:17640"/>
        <dbReference type="ChEBI" id="CHEBI:30854"/>
        <dbReference type="ChEBI" id="CHEBI:57783"/>
        <dbReference type="ChEBI" id="CHEBI:58349"/>
        <dbReference type="EC" id="1.14.13.168"/>
    </reaction>
</comment>
<name>A0AAF0V7I0_SOLVR</name>
<keyword evidence="7" id="KW-0560">Oxidoreductase</keyword>
<dbReference type="GO" id="GO:0103075">
    <property type="term" value="F:indole-3-pyruvate monooxygenase activity"/>
    <property type="evidence" value="ECO:0007669"/>
    <property type="project" value="UniProtKB-EC"/>
</dbReference>
<evidence type="ECO:0000256" key="1">
    <source>
        <dbReference type="ARBA" id="ARBA00001974"/>
    </source>
</evidence>
<dbReference type="PANTHER" id="PTHR43539:SF12">
    <property type="entry name" value="FLAVIN-CONTAINING MONOOXYGENASE"/>
    <property type="match status" value="1"/>
</dbReference>
<dbReference type="Pfam" id="PF13738">
    <property type="entry name" value="Pyr_redox_3"/>
    <property type="match status" value="1"/>
</dbReference>
<dbReference type="PRINTS" id="PR00469">
    <property type="entry name" value="PNDRDTASEII"/>
</dbReference>
<dbReference type="AlphaFoldDB" id="A0AAF0V7I0"/>
<keyword evidence="4" id="KW-0285">Flavoprotein</keyword>
<protein>
    <recommendedName>
        <fullName evidence="9">indole-3-pyruvate monooxygenase</fullName>
        <ecNumber evidence="9">1.14.13.168</ecNumber>
    </recommendedName>
</protein>
<evidence type="ECO:0000256" key="4">
    <source>
        <dbReference type="ARBA" id="ARBA00022630"/>
    </source>
</evidence>
<evidence type="ECO:0000256" key="10">
    <source>
        <dbReference type="ARBA" id="ARBA00047707"/>
    </source>
</evidence>
<evidence type="ECO:0000256" key="8">
    <source>
        <dbReference type="ARBA" id="ARBA00023070"/>
    </source>
</evidence>
<dbReference type="GO" id="GO:0050660">
    <property type="term" value="F:flavin adenine dinucleotide binding"/>
    <property type="evidence" value="ECO:0007669"/>
    <property type="project" value="TreeGrafter"/>
</dbReference>
<accession>A0AAF0V7I0</accession>
<comment type="cofactor">
    <cofactor evidence="1">
        <name>FAD</name>
        <dbReference type="ChEBI" id="CHEBI:57692"/>
    </cofactor>
</comment>
<evidence type="ECO:0000256" key="7">
    <source>
        <dbReference type="ARBA" id="ARBA00023002"/>
    </source>
</evidence>
<proteinExistence type="inferred from homology"/>
<dbReference type="PANTHER" id="PTHR43539">
    <property type="entry name" value="FLAVIN-BINDING MONOOXYGENASE-LIKE PROTEIN (AFU_ORTHOLOGUE AFUA_4G09220)"/>
    <property type="match status" value="1"/>
</dbReference>
<comment type="similarity">
    <text evidence="3">Belongs to the FMO family.</text>
</comment>
<dbReference type="EC" id="1.14.13.168" evidence="9"/>
<dbReference type="PRINTS" id="PR00368">
    <property type="entry name" value="FADPNR"/>
</dbReference>
<dbReference type="Gene3D" id="3.50.50.60">
    <property type="entry name" value="FAD/NAD(P)-binding domain"/>
    <property type="match status" value="1"/>
</dbReference>
<organism evidence="11 12">
    <name type="scientific">Solanum verrucosum</name>
    <dbReference type="NCBI Taxonomy" id="315347"/>
    <lineage>
        <taxon>Eukaryota</taxon>
        <taxon>Viridiplantae</taxon>
        <taxon>Streptophyta</taxon>
        <taxon>Embryophyta</taxon>
        <taxon>Tracheophyta</taxon>
        <taxon>Spermatophyta</taxon>
        <taxon>Magnoliopsida</taxon>
        <taxon>eudicotyledons</taxon>
        <taxon>Gunneridae</taxon>
        <taxon>Pentapetalae</taxon>
        <taxon>asterids</taxon>
        <taxon>lamiids</taxon>
        <taxon>Solanales</taxon>
        <taxon>Solanaceae</taxon>
        <taxon>Solanoideae</taxon>
        <taxon>Solaneae</taxon>
        <taxon>Solanum</taxon>
    </lineage>
</organism>
<dbReference type="InterPro" id="IPR050982">
    <property type="entry name" value="Auxin_biosynth/cation_transpt"/>
</dbReference>
<evidence type="ECO:0000256" key="6">
    <source>
        <dbReference type="ARBA" id="ARBA00022857"/>
    </source>
</evidence>
<dbReference type="PROSITE" id="PS51257">
    <property type="entry name" value="PROKAR_LIPOPROTEIN"/>
    <property type="match status" value="1"/>
</dbReference>
<evidence type="ECO:0000313" key="11">
    <source>
        <dbReference type="EMBL" id="WMV58779.1"/>
    </source>
</evidence>
<evidence type="ECO:0000256" key="2">
    <source>
        <dbReference type="ARBA" id="ARBA00004814"/>
    </source>
</evidence>
<dbReference type="GO" id="GO:0009851">
    <property type="term" value="P:auxin biosynthetic process"/>
    <property type="evidence" value="ECO:0007669"/>
    <property type="project" value="UniProtKB-KW"/>
</dbReference>
<reference evidence="11" key="1">
    <citation type="submission" date="2023-08" db="EMBL/GenBank/DDBJ databases">
        <title>A de novo genome assembly of Solanum verrucosum Schlechtendal, a Mexican diploid species geographically isolated from the other diploid A-genome species in potato relatives.</title>
        <authorList>
            <person name="Hosaka K."/>
        </authorList>
    </citation>
    <scope>NUCLEOTIDE SEQUENCE</scope>
    <source>
        <tissue evidence="11">Young leaves</tissue>
    </source>
</reference>
<comment type="pathway">
    <text evidence="2">Plant hormone metabolism; auxin biosynthesis.</text>
</comment>
<keyword evidence="5" id="KW-0274">FAD</keyword>
<sequence length="248" mass="27916">MANFTKEETDIIVVGAGPSGIAVLACLNKLDINNVVLGKQDCCAYLCKKKTYDRLHLHLLKDFCSLPFMSHAISSPKYMLKKEFIQYLDEYVEHFNITPKFQTCVESAFYNSGEKKWNDKSRNLTSGEIELYASDFLILATGENNEGYIPKMVGIENFKGEIIHLSDYRSGEKYKDKKVLVVGSGNSRMELAFDLSSYESHTSIVVRSPMERMNGKFTFGGPNVVSSVDDGMGRNSYIAQGMAWGYLR</sequence>